<dbReference type="Pfam" id="PF13692">
    <property type="entry name" value="Glyco_trans_1_4"/>
    <property type="match status" value="1"/>
</dbReference>
<dbReference type="RefSeq" id="WP_148782695.1">
    <property type="nucleotide sequence ID" value="NZ_VNHU01000005.1"/>
</dbReference>
<dbReference type="EMBL" id="VNHU01000005">
    <property type="protein sequence ID" value="TYP73594.1"/>
    <property type="molecule type" value="Genomic_DNA"/>
</dbReference>
<evidence type="ECO:0000313" key="1">
    <source>
        <dbReference type="EMBL" id="TYP73594.1"/>
    </source>
</evidence>
<dbReference type="GO" id="GO:0016740">
    <property type="term" value="F:transferase activity"/>
    <property type="evidence" value="ECO:0007669"/>
    <property type="project" value="UniProtKB-KW"/>
</dbReference>
<proteinExistence type="predicted"/>
<sequence length="418" mass="48023">MKFLEKNILIVGSVWPEPNSSAAGSRMMQLIDILLASRCSITFASTSGTTDHMADLNKFHIKQYQIGINDSNFDSFLAELHPDIVIFDRFMIEEQFGWRVADTLPGTLRILNTEDLHCLRKTREYCFKKGREFTVSSLLSEDITKRELASIYRCDLSIIISEYEISLLKNVFSIKDTLLLYLPLLYTPDTINQNKEISGYDKRKNFITIGNFRHTPNWESVLHLKKKIWPFISKELPDAELHVYGAYPPPKATQLTNSKERFYIKGWTNDAHKVMSEARVCLAPLQFGAGIKGKLLDAMRCGTPSVTTTIGAEAMHGKYPWNGFITDDPQDFTKKACILYTEEHLWQNAQKAGFEIIKDRFNRTKFEDSLITAIDNALLNLKENRTLNFVGSMLSYHSLRSTKFMSRWIELKNKQAED</sequence>
<organism evidence="1 2">
    <name type="scientific">Aquimarina intermedia</name>
    <dbReference type="NCBI Taxonomy" id="350814"/>
    <lineage>
        <taxon>Bacteria</taxon>
        <taxon>Pseudomonadati</taxon>
        <taxon>Bacteroidota</taxon>
        <taxon>Flavobacteriia</taxon>
        <taxon>Flavobacteriales</taxon>
        <taxon>Flavobacteriaceae</taxon>
        <taxon>Aquimarina</taxon>
    </lineage>
</organism>
<protein>
    <submittedName>
        <fullName evidence="1">Glycosyltransferase involved in cell wall biosynthesis</fullName>
    </submittedName>
</protein>
<name>A0A5S5C2Q5_9FLAO</name>
<dbReference type="Proteomes" id="UP000324376">
    <property type="component" value="Unassembled WGS sequence"/>
</dbReference>
<comment type="caution">
    <text evidence="1">The sequence shown here is derived from an EMBL/GenBank/DDBJ whole genome shotgun (WGS) entry which is preliminary data.</text>
</comment>
<keyword evidence="1" id="KW-0808">Transferase</keyword>
<dbReference type="SUPFAM" id="SSF53756">
    <property type="entry name" value="UDP-Glycosyltransferase/glycogen phosphorylase"/>
    <property type="match status" value="1"/>
</dbReference>
<dbReference type="Gene3D" id="3.40.50.2000">
    <property type="entry name" value="Glycogen Phosphorylase B"/>
    <property type="match status" value="1"/>
</dbReference>
<reference evidence="1 2" key="1">
    <citation type="submission" date="2019-07" db="EMBL/GenBank/DDBJ databases">
        <title>Genomic Encyclopedia of Archaeal and Bacterial Type Strains, Phase II (KMG-II): from individual species to whole genera.</title>
        <authorList>
            <person name="Goeker M."/>
        </authorList>
    </citation>
    <scope>NUCLEOTIDE SEQUENCE [LARGE SCALE GENOMIC DNA]</scope>
    <source>
        <strain evidence="1 2">DSM 17527</strain>
    </source>
</reference>
<evidence type="ECO:0000313" key="2">
    <source>
        <dbReference type="Proteomes" id="UP000324376"/>
    </source>
</evidence>
<gene>
    <name evidence="1" type="ORF">BD809_105184</name>
</gene>
<dbReference type="AlphaFoldDB" id="A0A5S5C2Q5"/>
<accession>A0A5S5C2Q5</accession>
<dbReference type="OrthoDB" id="9807209at2"/>
<keyword evidence="2" id="KW-1185">Reference proteome</keyword>